<evidence type="ECO:0000313" key="5">
    <source>
        <dbReference type="EMBL" id="KAF3539733.1"/>
    </source>
</evidence>
<evidence type="ECO:0000313" key="6">
    <source>
        <dbReference type="Proteomes" id="UP000712600"/>
    </source>
</evidence>
<dbReference type="InterPro" id="IPR001525">
    <property type="entry name" value="C5_MeTfrase"/>
</dbReference>
<organism evidence="5 6">
    <name type="scientific">Brassica cretica</name>
    <name type="common">Mustard</name>
    <dbReference type="NCBI Taxonomy" id="69181"/>
    <lineage>
        <taxon>Eukaryota</taxon>
        <taxon>Viridiplantae</taxon>
        <taxon>Streptophyta</taxon>
        <taxon>Embryophyta</taxon>
        <taxon>Tracheophyta</taxon>
        <taxon>Spermatophyta</taxon>
        <taxon>Magnoliopsida</taxon>
        <taxon>eudicotyledons</taxon>
        <taxon>Gunneridae</taxon>
        <taxon>Pentapetalae</taxon>
        <taxon>rosids</taxon>
        <taxon>malvids</taxon>
        <taxon>Brassicales</taxon>
        <taxon>Brassicaceae</taxon>
        <taxon>Brassiceae</taxon>
        <taxon>Brassica</taxon>
    </lineage>
</organism>
<comment type="caution">
    <text evidence="5">The sequence shown here is derived from an EMBL/GenBank/DDBJ whole genome shotgun (WGS) entry which is preliminary data.</text>
</comment>
<dbReference type="PANTHER" id="PTHR46098:SF1">
    <property type="entry name" value="TRNA (CYTOSINE(38)-C(5))-METHYLTRANSFERASE"/>
    <property type="match status" value="1"/>
</dbReference>
<reference evidence="5" key="1">
    <citation type="submission" date="2019-12" db="EMBL/GenBank/DDBJ databases">
        <title>Genome sequencing and annotation of Brassica cretica.</title>
        <authorList>
            <person name="Studholme D.J."/>
            <person name="Sarris P."/>
        </authorList>
    </citation>
    <scope>NUCLEOTIDE SEQUENCE</scope>
    <source>
        <strain evidence="5">PFS-109/04</strain>
        <tissue evidence="5">Leaf</tissue>
    </source>
</reference>
<evidence type="ECO:0000256" key="2">
    <source>
        <dbReference type="ARBA" id="ARBA00022679"/>
    </source>
</evidence>
<keyword evidence="3 4" id="KW-0949">S-adenosyl-L-methionine</keyword>
<name>A0A8S9QID5_BRACR</name>
<evidence type="ECO:0000256" key="3">
    <source>
        <dbReference type="ARBA" id="ARBA00022691"/>
    </source>
</evidence>
<comment type="similarity">
    <text evidence="4">Belongs to the class I-like SAM-binding methyltransferase superfamily. C5-methyltransferase family.</text>
</comment>
<dbReference type="GO" id="GO:0008168">
    <property type="term" value="F:methyltransferase activity"/>
    <property type="evidence" value="ECO:0007669"/>
    <property type="project" value="UniProtKB-KW"/>
</dbReference>
<proteinExistence type="inferred from homology"/>
<dbReference type="AlphaFoldDB" id="A0A8S9QID5"/>
<dbReference type="InterPro" id="IPR050750">
    <property type="entry name" value="C5-MTase"/>
</dbReference>
<dbReference type="GO" id="GO:0032259">
    <property type="term" value="P:methylation"/>
    <property type="evidence" value="ECO:0007669"/>
    <property type="project" value="UniProtKB-KW"/>
</dbReference>
<dbReference type="GO" id="GO:0005634">
    <property type="term" value="C:nucleus"/>
    <property type="evidence" value="ECO:0007669"/>
    <property type="project" value="TreeGrafter"/>
</dbReference>
<dbReference type="SUPFAM" id="SSF53335">
    <property type="entry name" value="S-adenosyl-L-methionine-dependent methyltransferases"/>
    <property type="match status" value="1"/>
</dbReference>
<dbReference type="InterPro" id="IPR029063">
    <property type="entry name" value="SAM-dependent_MTases_sf"/>
</dbReference>
<evidence type="ECO:0000256" key="4">
    <source>
        <dbReference type="PROSITE-ProRule" id="PRU01016"/>
    </source>
</evidence>
<dbReference type="PANTHER" id="PTHR46098">
    <property type="entry name" value="TRNA (CYTOSINE(38)-C(5))-METHYLTRANSFERASE"/>
    <property type="match status" value="1"/>
</dbReference>
<dbReference type="Gene3D" id="3.40.50.150">
    <property type="entry name" value="Vaccinia Virus protein VP39"/>
    <property type="match status" value="1"/>
</dbReference>
<gene>
    <name evidence="5" type="ORF">F2Q69_00020238</name>
</gene>
<dbReference type="EMBL" id="QGKX02001290">
    <property type="protein sequence ID" value="KAF3539733.1"/>
    <property type="molecule type" value="Genomic_DNA"/>
</dbReference>
<dbReference type="PROSITE" id="PS51679">
    <property type="entry name" value="SAM_MT_C5"/>
    <property type="match status" value="1"/>
</dbReference>
<accession>A0A8S9QID5</accession>
<dbReference type="Pfam" id="PF00145">
    <property type="entry name" value="DNA_methylase"/>
    <property type="match status" value="1"/>
</dbReference>
<feature type="active site" evidence="4">
    <location>
        <position position="79"/>
    </location>
</feature>
<dbReference type="Proteomes" id="UP000712600">
    <property type="component" value="Unassembled WGS sequence"/>
</dbReference>
<keyword evidence="1 4" id="KW-0489">Methyltransferase</keyword>
<evidence type="ECO:0000256" key="1">
    <source>
        <dbReference type="ARBA" id="ARBA00022603"/>
    </source>
</evidence>
<keyword evidence="2 4" id="KW-0808">Transferase</keyword>
<protein>
    <submittedName>
        <fullName evidence="5">Uncharacterized protein</fullName>
    </submittedName>
</protein>
<sequence>MRSHGEFSEFYIGIDGMRYSLTASGVVAEVVEVFEINDVANDVYQHNFGHRPHEGNIQSLTADDLDRYNADAWLLSPPCQLYTRQGIQKHYGDARASSFLKILELIPHTSTPPRMLFVENVVGFERSRFRSRSSTIFLRVYATNRVNLNLRFNFLAVTQSIHGKIRKTKGDITRDIKSRKPRATDTKIDGIAAQNRQQIKQRITPPRIDRCDVGDEEGLRFFRRFINGGKREGLCFFDEGEREELMHGPITYCHNSPMELFSSLLYSVVFKT</sequence>